<evidence type="ECO:0000256" key="1">
    <source>
        <dbReference type="RuleBase" id="RU365079"/>
    </source>
</evidence>
<dbReference type="EMBL" id="LT554417">
    <property type="protein sequence ID" value="SAM05085.1"/>
    <property type="molecule type" value="Genomic_DNA"/>
</dbReference>
<protein>
    <recommendedName>
        <fullName evidence="1">Mitochondrial import inner membrane translocase subunit TIM50</fullName>
    </recommendedName>
</protein>
<dbReference type="FunCoup" id="A0A163K2H8">
    <property type="interactions" value="132"/>
</dbReference>
<dbReference type="GO" id="GO:0015031">
    <property type="term" value="P:protein transport"/>
    <property type="evidence" value="ECO:0007669"/>
    <property type="project" value="UniProtKB-KW"/>
</dbReference>
<dbReference type="InterPro" id="IPR050365">
    <property type="entry name" value="TIM50"/>
</dbReference>
<evidence type="ECO:0000256" key="3">
    <source>
        <dbReference type="SAM" id="MobiDB-lite"/>
    </source>
</evidence>
<reference evidence="5" key="1">
    <citation type="submission" date="2016-04" db="EMBL/GenBank/DDBJ databases">
        <authorList>
            <person name="Evans L.H."/>
            <person name="Alamgir A."/>
            <person name="Owens N."/>
            <person name="Weber N.D."/>
            <person name="Virtaneva K."/>
            <person name="Barbian K."/>
            <person name="Babar A."/>
            <person name="Rosenke K."/>
        </authorList>
    </citation>
    <scope>NUCLEOTIDE SEQUENCE [LARGE SCALE GENOMIC DNA]</scope>
    <source>
        <strain evidence="5">CBS 101.48</strain>
    </source>
</reference>
<comment type="similarity">
    <text evidence="1">Belongs to the TIM50 family.</text>
</comment>
<keyword evidence="1" id="KW-0809">Transit peptide</keyword>
<evidence type="ECO:0000313" key="5">
    <source>
        <dbReference type="EMBL" id="SAM05085.1"/>
    </source>
</evidence>
<dbReference type="InterPro" id="IPR004274">
    <property type="entry name" value="FCP1_dom"/>
</dbReference>
<feature type="compositionally biased region" description="Low complexity" evidence="3">
    <location>
        <begin position="344"/>
        <end position="357"/>
    </location>
</feature>
<dbReference type="Gene3D" id="3.40.50.1000">
    <property type="entry name" value="HAD superfamily/HAD-like"/>
    <property type="match status" value="1"/>
</dbReference>
<keyword evidence="1" id="KW-0653">Protein transport</keyword>
<proteinExistence type="inferred from homology"/>
<keyword evidence="1" id="KW-0496">Mitochondrion</keyword>
<feature type="region of interest" description="Disordered" evidence="3">
    <location>
        <begin position="45"/>
        <end position="65"/>
    </location>
</feature>
<sequence length="357" mass="40408">MFKTTLPHIARPLRRAYSGHPPPHPVSTKETHALAEDALAQKSGTFKATLPKGDKKPAKASGGKDNPWKPIAIGTSITLGALLGGLLYYGRPTDGHDKYDSENLLSASYHRSLDRFREFRHNAMPILDKLDPYQYAMYRLYRDGTRYVDGQYIKDLSHLNRDLSKVIIMDSNPHAFSMQPENGVALKPWKGEPGDHDLLDYIPFLEAVALTNPDDIRPVLQSFGNASIPEEWAKREAAMNEQHRLQWLAEQEKKPAKRNLGSLLRGGGGGGQETEGPPPTYLEQMRRHVRETFAQEHEAMKVQQDQMLKDMESQKEKMKDMKMTVWELMSQVSSGQPLVPPPEQLQQQPQQQPGQER</sequence>
<dbReference type="STRING" id="4829.A0A163K2H8"/>
<keyword evidence="6" id="KW-1185">Reference proteome</keyword>
<keyword evidence="1" id="KW-0813">Transport</keyword>
<dbReference type="InParanoid" id="A0A163K2H8"/>
<feature type="region of interest" description="Disordered" evidence="3">
    <location>
        <begin position="11"/>
        <end position="30"/>
    </location>
</feature>
<dbReference type="InterPro" id="IPR036412">
    <property type="entry name" value="HAD-like_sf"/>
</dbReference>
<dbReference type="Pfam" id="PF03031">
    <property type="entry name" value="NIF"/>
    <property type="match status" value="1"/>
</dbReference>
<name>A0A163K2H8_ABSGL</name>
<evidence type="ECO:0000256" key="2">
    <source>
        <dbReference type="SAM" id="Coils"/>
    </source>
</evidence>
<feature type="compositionally biased region" description="Gly residues" evidence="3">
    <location>
        <begin position="264"/>
        <end position="273"/>
    </location>
</feature>
<evidence type="ECO:0000313" key="6">
    <source>
        <dbReference type="Proteomes" id="UP000078561"/>
    </source>
</evidence>
<dbReference type="SMART" id="SM00577">
    <property type="entry name" value="CPDc"/>
    <property type="match status" value="1"/>
</dbReference>
<feature type="domain" description="FCP1 homology" evidence="4">
    <location>
        <begin position="64"/>
        <end position="208"/>
    </location>
</feature>
<comment type="function">
    <text evidence="1">Essential component of the TIM23 complex, a complex that mediates the translocation of transit peptide-containing proteins across the mitochondrial inner membrane.</text>
</comment>
<dbReference type="OrthoDB" id="287041at2759"/>
<keyword evidence="2" id="KW-0175">Coiled coil</keyword>
<feature type="region of interest" description="Disordered" evidence="3">
    <location>
        <begin position="253"/>
        <end position="279"/>
    </location>
</feature>
<feature type="coiled-coil region" evidence="2">
    <location>
        <begin position="294"/>
        <end position="321"/>
    </location>
</feature>
<dbReference type="InterPro" id="IPR023214">
    <property type="entry name" value="HAD_sf"/>
</dbReference>
<dbReference type="SUPFAM" id="SSF56784">
    <property type="entry name" value="HAD-like"/>
    <property type="match status" value="1"/>
</dbReference>
<dbReference type="CDD" id="cd07521">
    <property type="entry name" value="HAD_FCP1-like"/>
    <property type="match status" value="1"/>
</dbReference>
<comment type="subunit">
    <text evidence="1">Component of the TIM23 complex.</text>
</comment>
<keyword evidence="1" id="KW-0811">Translocation</keyword>
<organism evidence="5">
    <name type="scientific">Absidia glauca</name>
    <name type="common">Pin mould</name>
    <dbReference type="NCBI Taxonomy" id="4829"/>
    <lineage>
        <taxon>Eukaryota</taxon>
        <taxon>Fungi</taxon>
        <taxon>Fungi incertae sedis</taxon>
        <taxon>Mucoromycota</taxon>
        <taxon>Mucoromycotina</taxon>
        <taxon>Mucoromycetes</taxon>
        <taxon>Mucorales</taxon>
        <taxon>Cunninghamellaceae</taxon>
        <taxon>Absidia</taxon>
    </lineage>
</organism>
<dbReference type="AlphaFoldDB" id="A0A163K2H8"/>
<evidence type="ECO:0000259" key="4">
    <source>
        <dbReference type="PROSITE" id="PS50969"/>
    </source>
</evidence>
<dbReference type="GO" id="GO:0005744">
    <property type="term" value="C:TIM23 mitochondrial import inner membrane translocase complex"/>
    <property type="evidence" value="ECO:0007669"/>
    <property type="project" value="UniProtKB-UniRule"/>
</dbReference>
<gene>
    <name evidence="5" type="primary">ABSGL_10951.1 scaffold 12033</name>
</gene>
<accession>A0A163K2H8</accession>
<dbReference type="PANTHER" id="PTHR12210">
    <property type="entry name" value="DULLARD PROTEIN PHOSPHATASE"/>
    <property type="match status" value="1"/>
</dbReference>
<feature type="region of interest" description="Disordered" evidence="3">
    <location>
        <begin position="329"/>
        <end position="357"/>
    </location>
</feature>
<comment type="subcellular location">
    <subcellularLocation>
        <location evidence="1">Mitochondrion inner membrane</location>
        <topology evidence="1">Single-pass membrane protein</topology>
    </subcellularLocation>
</comment>
<dbReference type="PROSITE" id="PS50969">
    <property type="entry name" value="FCP1"/>
    <property type="match status" value="1"/>
</dbReference>
<dbReference type="Proteomes" id="UP000078561">
    <property type="component" value="Unassembled WGS sequence"/>
</dbReference>